<reference evidence="3 4" key="1">
    <citation type="submission" date="2019-12" db="EMBL/GenBank/DDBJ databases">
        <title>Deinococcus sp. HMF7620 Genome sequencing and assembly.</title>
        <authorList>
            <person name="Kang H."/>
            <person name="Kim H."/>
            <person name="Joh K."/>
        </authorList>
    </citation>
    <scope>NUCLEOTIDE SEQUENCE [LARGE SCALE GENOMIC DNA]</scope>
    <source>
        <strain evidence="3 4">HMF7620</strain>
    </source>
</reference>
<evidence type="ECO:0000313" key="3">
    <source>
        <dbReference type="EMBL" id="MVN86077.1"/>
    </source>
</evidence>
<accession>A0A7C9LKU7</accession>
<comment type="caution">
    <text evidence="3">The sequence shown here is derived from an EMBL/GenBank/DDBJ whole genome shotgun (WGS) entry which is preliminary data.</text>
</comment>
<proteinExistence type="predicted"/>
<evidence type="ECO:0000256" key="1">
    <source>
        <dbReference type="SAM" id="Coils"/>
    </source>
</evidence>
<gene>
    <name evidence="3" type="ORF">GO986_04795</name>
</gene>
<dbReference type="AlphaFoldDB" id="A0A7C9LKU7"/>
<dbReference type="RefSeq" id="WP_157458121.1">
    <property type="nucleotide sequence ID" value="NZ_WQLB01000004.1"/>
</dbReference>
<feature type="coiled-coil region" evidence="1">
    <location>
        <begin position="310"/>
        <end position="344"/>
    </location>
</feature>
<evidence type="ECO:0000256" key="2">
    <source>
        <dbReference type="SAM" id="MobiDB-lite"/>
    </source>
</evidence>
<dbReference type="EMBL" id="WQLB01000004">
    <property type="protein sequence ID" value="MVN86077.1"/>
    <property type="molecule type" value="Genomic_DNA"/>
</dbReference>
<sequence length="381" mass="42649">MTPKRPGETATKAKILEAFDDLSTEYTQLEGQLSALKSQLNQKEKEVREAQKQAQQQTQKAQQAPAGPMAEAAKPLPTTPEGKPGRMEVALGLLAQLQAGASGTLAELSEQLSAEAAGLQGVLKLAQAEREALKELYDLDAGEDALRHLLAEYDAAAESARTEAETRQAQVAEDWEARQREWQTEQDARERSVQERDLTAATTQEREDADYQYSRDLARRLDDETYRAEQAELTRTRAERLDTQEREWNTREAELTQRETHFRDVTDKAAALPTEREAALKRAEAEGTGIGNRQARVRTDLQEKEIDGQRRIYEQRTQNFQTRLDLLERRAAQLSEQVGAASRQMQDLAVKAIEGQANASSLNAFKELAMEQAKAQGKSKN</sequence>
<dbReference type="Proteomes" id="UP000483286">
    <property type="component" value="Unassembled WGS sequence"/>
</dbReference>
<feature type="compositionally biased region" description="Basic and acidic residues" evidence="2">
    <location>
        <begin position="42"/>
        <end position="51"/>
    </location>
</feature>
<keyword evidence="1" id="KW-0175">Coiled coil</keyword>
<protein>
    <submittedName>
        <fullName evidence="3">Uncharacterized protein</fullName>
    </submittedName>
</protein>
<feature type="region of interest" description="Disordered" evidence="2">
    <location>
        <begin position="161"/>
        <end position="209"/>
    </location>
</feature>
<organism evidence="3 4">
    <name type="scientific">Deinococcus arboris</name>
    <dbReference type="NCBI Taxonomy" id="2682977"/>
    <lineage>
        <taxon>Bacteria</taxon>
        <taxon>Thermotogati</taxon>
        <taxon>Deinococcota</taxon>
        <taxon>Deinococci</taxon>
        <taxon>Deinococcales</taxon>
        <taxon>Deinococcaceae</taxon>
        <taxon>Deinococcus</taxon>
    </lineage>
</organism>
<feature type="compositionally biased region" description="Basic and acidic residues" evidence="2">
    <location>
        <begin position="175"/>
        <end position="198"/>
    </location>
</feature>
<keyword evidence="4" id="KW-1185">Reference proteome</keyword>
<evidence type="ECO:0000313" key="4">
    <source>
        <dbReference type="Proteomes" id="UP000483286"/>
    </source>
</evidence>
<name>A0A7C9LKU7_9DEIO</name>
<feature type="region of interest" description="Disordered" evidence="2">
    <location>
        <begin position="39"/>
        <end position="86"/>
    </location>
</feature>
<feature type="compositionally biased region" description="Low complexity" evidence="2">
    <location>
        <begin position="52"/>
        <end position="64"/>
    </location>
</feature>